<feature type="transmembrane region" description="Helical" evidence="1">
    <location>
        <begin position="335"/>
        <end position="357"/>
    </location>
</feature>
<organism evidence="2 3">
    <name type="scientific">Aurantiacibacter xanthus</name>
    <dbReference type="NCBI Taxonomy" id="1784712"/>
    <lineage>
        <taxon>Bacteria</taxon>
        <taxon>Pseudomonadati</taxon>
        <taxon>Pseudomonadota</taxon>
        <taxon>Alphaproteobacteria</taxon>
        <taxon>Sphingomonadales</taxon>
        <taxon>Erythrobacteraceae</taxon>
        <taxon>Aurantiacibacter</taxon>
    </lineage>
</organism>
<keyword evidence="3" id="KW-1185">Reference proteome</keyword>
<accession>A0A3A1PGW9</accession>
<sequence>LRPGEPAELLTQRLGGVEAGGTVDDFRRWLALRPRGAVRYYGYAAALPAKPNPELEAGFFVDAVADNRGIVALSSGPAASGQWGKVDVMVRAVDAAGHALPAADLRLAVNGTTLPPAALNRLDDGAVLVADLPADGAGFSATLVKGDGFPADDAASVTLPELRPVRVAIGADAPAIVARVVARDPALVRSDADNADVIVGGARDGVLPRLSIERAPAAALTFAYPGDAAALARSIDASGIAPWAERAAAPARPTVTLDQADQRSITIPAALLVENSDPAAQAARPVLVSRMLLWLAGRGPDSAFRDAADLPGEQITRAMARPAPLRVSAEQSRPVLSLLSAVLLACLVLALVEWWLVAKRRIP</sequence>
<proteinExistence type="predicted"/>
<dbReference type="Proteomes" id="UP000265366">
    <property type="component" value="Unassembled WGS sequence"/>
</dbReference>
<evidence type="ECO:0000313" key="3">
    <source>
        <dbReference type="Proteomes" id="UP000265366"/>
    </source>
</evidence>
<comment type="caution">
    <text evidence="2">The sequence shown here is derived from an EMBL/GenBank/DDBJ whole genome shotgun (WGS) entry which is preliminary data.</text>
</comment>
<dbReference type="RefSeq" id="WP_191229017.1">
    <property type="nucleotide sequence ID" value="NZ_QXFM01000007.1"/>
</dbReference>
<evidence type="ECO:0000313" key="2">
    <source>
        <dbReference type="EMBL" id="RIV92809.1"/>
    </source>
</evidence>
<dbReference type="EMBL" id="QXFM01000007">
    <property type="protein sequence ID" value="RIV92809.1"/>
    <property type="molecule type" value="Genomic_DNA"/>
</dbReference>
<dbReference type="AlphaFoldDB" id="A0A3A1PGW9"/>
<reference evidence="2 3" key="1">
    <citation type="submission" date="2018-08" db="EMBL/GenBank/DDBJ databases">
        <title>Erythrobacter zhengii sp.nov., a bacterium isolated from deep-sea sediment.</title>
        <authorList>
            <person name="Fang C."/>
            <person name="Wu Y.-H."/>
            <person name="Sun C."/>
            <person name="Wang H."/>
            <person name="Cheng H."/>
            <person name="Meng F.-X."/>
            <person name="Wang C.-S."/>
            <person name="Xu X.-W."/>
        </authorList>
    </citation>
    <scope>NUCLEOTIDE SEQUENCE [LARGE SCALE GENOMIC DNA]</scope>
    <source>
        <strain evidence="2 3">CCTCC AB 2015396</strain>
    </source>
</reference>
<feature type="non-terminal residue" evidence="2">
    <location>
        <position position="1"/>
    </location>
</feature>
<evidence type="ECO:0000256" key="1">
    <source>
        <dbReference type="SAM" id="Phobius"/>
    </source>
</evidence>
<keyword evidence="1" id="KW-0812">Transmembrane</keyword>
<name>A0A3A1PGW9_9SPHN</name>
<keyword evidence="1" id="KW-1133">Transmembrane helix</keyword>
<protein>
    <submittedName>
        <fullName evidence="2">Uncharacterized protein</fullName>
    </submittedName>
</protein>
<keyword evidence="1" id="KW-0472">Membrane</keyword>
<gene>
    <name evidence="2" type="ORF">D2V17_01500</name>
</gene>